<organism evidence="1 2">
    <name type="scientific">Ferrimonas sediminum</name>
    <dbReference type="NCBI Taxonomy" id="718193"/>
    <lineage>
        <taxon>Bacteria</taxon>
        <taxon>Pseudomonadati</taxon>
        <taxon>Pseudomonadota</taxon>
        <taxon>Gammaproteobacteria</taxon>
        <taxon>Alteromonadales</taxon>
        <taxon>Ferrimonadaceae</taxon>
        <taxon>Ferrimonas</taxon>
    </lineage>
</organism>
<dbReference type="EMBL" id="FNEM01000006">
    <property type="protein sequence ID" value="SDJ22237.1"/>
    <property type="molecule type" value="Genomic_DNA"/>
</dbReference>
<dbReference type="InterPro" id="IPR036666">
    <property type="entry name" value="HHA_sf"/>
</dbReference>
<gene>
    <name evidence="1" type="ORF">SAMN04488540_10626</name>
</gene>
<protein>
    <submittedName>
        <fullName evidence="1">Uncharacterized protein</fullName>
    </submittedName>
</protein>
<evidence type="ECO:0000313" key="1">
    <source>
        <dbReference type="EMBL" id="SDJ22237.1"/>
    </source>
</evidence>
<reference evidence="2" key="1">
    <citation type="submission" date="2016-10" db="EMBL/GenBank/DDBJ databases">
        <authorList>
            <person name="Varghese N."/>
            <person name="Submissions S."/>
        </authorList>
    </citation>
    <scope>NUCLEOTIDE SEQUENCE [LARGE SCALE GENOMIC DNA]</scope>
    <source>
        <strain evidence="2">DSM 23317</strain>
    </source>
</reference>
<dbReference type="Proteomes" id="UP000199527">
    <property type="component" value="Unassembled WGS sequence"/>
</dbReference>
<name>A0A1G8RZ50_9GAMM</name>
<sequence length="65" mass="7725">MRIRLEQLNSDELDYLYKLRKARTLATLELMTEKLERDAANSEEEASICRAFDVRETEIEQGRYV</sequence>
<dbReference type="SUPFAM" id="SSF68989">
    <property type="entry name" value="Hemolysin expression modulating protein HHA"/>
    <property type="match status" value="1"/>
</dbReference>
<dbReference type="RefSeq" id="WP_090364914.1">
    <property type="nucleotide sequence ID" value="NZ_FNEM01000006.1"/>
</dbReference>
<dbReference type="Gene3D" id="1.20.1280.40">
    <property type="entry name" value="HHA"/>
    <property type="match status" value="1"/>
</dbReference>
<dbReference type="OrthoDB" id="6401717at2"/>
<keyword evidence="2" id="KW-1185">Reference proteome</keyword>
<dbReference type="AlphaFoldDB" id="A0A1G8RZ50"/>
<accession>A0A1G8RZ50</accession>
<evidence type="ECO:0000313" key="2">
    <source>
        <dbReference type="Proteomes" id="UP000199527"/>
    </source>
</evidence>
<proteinExistence type="predicted"/>